<dbReference type="AlphaFoldDB" id="A0A2T5MDC0"/>
<feature type="chain" id="PRO_5015561540" description="Chalcone isomerase domain-containing protein" evidence="1">
    <location>
        <begin position="22"/>
        <end position="189"/>
    </location>
</feature>
<dbReference type="Proteomes" id="UP000244248">
    <property type="component" value="Unassembled WGS sequence"/>
</dbReference>
<evidence type="ECO:0000256" key="1">
    <source>
        <dbReference type="SAM" id="SignalP"/>
    </source>
</evidence>
<reference evidence="2 3" key="1">
    <citation type="submission" date="2018-04" db="EMBL/GenBank/DDBJ databases">
        <title>Novel species isolated from glacier.</title>
        <authorList>
            <person name="Liu Q."/>
            <person name="Xin Y.-H."/>
        </authorList>
    </citation>
    <scope>NUCLEOTIDE SEQUENCE [LARGE SCALE GENOMIC DNA]</scope>
    <source>
        <strain evidence="2 3">GT1R17</strain>
    </source>
</reference>
<organism evidence="2 3">
    <name type="scientific">Stenotrophobium rhamnosiphilum</name>
    <dbReference type="NCBI Taxonomy" id="2029166"/>
    <lineage>
        <taxon>Bacteria</taxon>
        <taxon>Pseudomonadati</taxon>
        <taxon>Pseudomonadota</taxon>
        <taxon>Gammaproteobacteria</taxon>
        <taxon>Nevskiales</taxon>
        <taxon>Nevskiaceae</taxon>
        <taxon>Stenotrophobium</taxon>
    </lineage>
</organism>
<sequence>MTFARCLIAFTMLLTVETVVAQGIAVTAEPISPTSIRSALPTGPLVLPPEVDIGAATTFIKIGFGLDESVRFQSTQLLTPRLRIVQAQKLIALVKSYNNFEGEKVAAAMTEFRGKVSSIEFGREGSPVLYIDLPYWTHQREETVLAGKGEKIPDNENAKLVERLKQVFIKKLAADEFDVEGRRIRIWWD</sequence>
<dbReference type="EMBL" id="QANS01000005">
    <property type="protein sequence ID" value="PTU30564.1"/>
    <property type="molecule type" value="Genomic_DNA"/>
</dbReference>
<gene>
    <name evidence="2" type="ORF">CJD38_13740</name>
</gene>
<comment type="caution">
    <text evidence="2">The sequence shown here is derived from an EMBL/GenBank/DDBJ whole genome shotgun (WGS) entry which is preliminary data.</text>
</comment>
<evidence type="ECO:0000313" key="2">
    <source>
        <dbReference type="EMBL" id="PTU30564.1"/>
    </source>
</evidence>
<protein>
    <recommendedName>
        <fullName evidence="4">Chalcone isomerase domain-containing protein</fullName>
    </recommendedName>
</protein>
<dbReference type="RefSeq" id="WP_107940936.1">
    <property type="nucleotide sequence ID" value="NZ_QANS01000005.1"/>
</dbReference>
<evidence type="ECO:0008006" key="4">
    <source>
        <dbReference type="Google" id="ProtNLM"/>
    </source>
</evidence>
<accession>A0A2T5MDC0</accession>
<proteinExistence type="predicted"/>
<name>A0A2T5MDC0_9GAMM</name>
<keyword evidence="3" id="KW-1185">Reference proteome</keyword>
<keyword evidence="1" id="KW-0732">Signal</keyword>
<evidence type="ECO:0000313" key="3">
    <source>
        <dbReference type="Proteomes" id="UP000244248"/>
    </source>
</evidence>
<feature type="signal peptide" evidence="1">
    <location>
        <begin position="1"/>
        <end position="21"/>
    </location>
</feature>
<dbReference type="OrthoDB" id="9832689at2"/>